<keyword evidence="2" id="KW-0175">Coiled coil</keyword>
<dbReference type="InterPro" id="IPR047057">
    <property type="entry name" value="MerR_fam"/>
</dbReference>
<keyword evidence="6" id="KW-1185">Reference proteome</keyword>
<proteinExistence type="predicted"/>
<dbReference type="InterPro" id="IPR009061">
    <property type="entry name" value="DNA-bd_dom_put_sf"/>
</dbReference>
<evidence type="ECO:0000256" key="1">
    <source>
        <dbReference type="ARBA" id="ARBA00023125"/>
    </source>
</evidence>
<evidence type="ECO:0000256" key="2">
    <source>
        <dbReference type="SAM" id="Coils"/>
    </source>
</evidence>
<dbReference type="InterPro" id="IPR000551">
    <property type="entry name" value="MerR-type_HTH_dom"/>
</dbReference>
<protein>
    <submittedName>
        <fullName evidence="5">MerR family transcriptional regulator</fullName>
    </submittedName>
</protein>
<feature type="region of interest" description="Disordered" evidence="3">
    <location>
        <begin position="1"/>
        <end position="31"/>
    </location>
</feature>
<evidence type="ECO:0000256" key="3">
    <source>
        <dbReference type="SAM" id="MobiDB-lite"/>
    </source>
</evidence>
<dbReference type="PANTHER" id="PTHR30204:SF3">
    <property type="entry name" value="HTH MERR-TYPE DOMAIN-CONTAINING PROTEIN"/>
    <property type="match status" value="1"/>
</dbReference>
<dbReference type="PANTHER" id="PTHR30204">
    <property type="entry name" value="REDOX-CYCLING DRUG-SENSING TRANSCRIPTIONAL ACTIVATOR SOXR"/>
    <property type="match status" value="1"/>
</dbReference>
<evidence type="ECO:0000313" key="5">
    <source>
        <dbReference type="EMBL" id="QAB18069.1"/>
    </source>
</evidence>
<dbReference type="Gene3D" id="1.10.1660.10">
    <property type="match status" value="1"/>
</dbReference>
<dbReference type="Proteomes" id="UP000285768">
    <property type="component" value="Chromosome"/>
</dbReference>
<dbReference type="RefSeq" id="WP_017884488.1">
    <property type="nucleotide sequence ID" value="NZ_CP035037.1"/>
</dbReference>
<sequence length="210" mass="22548">MENTQQPSGETASPSSEAAPESAQSAPISGAEPLTIDPELLFDDGLPKPNQEGGFKGATAARAAGITYRQLDYWARTGLVEPTVRGAQGSGSQRLYGFRDILVLKLVKRLLDTGISLQQIRTAVAQLHEAGVHDLSRTTLMSDGASVYLCTSNDEVIDLVSRGQGVFGIAVGKVLREVETSLVDMDEHREQAESAVDELAARRQVRKKIS</sequence>
<feature type="coiled-coil region" evidence="2">
    <location>
        <begin position="175"/>
        <end position="202"/>
    </location>
</feature>
<dbReference type="SUPFAM" id="SSF46955">
    <property type="entry name" value="Putative DNA-binding domain"/>
    <property type="match status" value="1"/>
</dbReference>
<dbReference type="PROSITE" id="PS50937">
    <property type="entry name" value="HTH_MERR_2"/>
    <property type="match status" value="1"/>
</dbReference>
<feature type="domain" description="HTH merR-type" evidence="4">
    <location>
        <begin position="60"/>
        <end position="126"/>
    </location>
</feature>
<gene>
    <name evidence="5" type="ORF">Leucomu_09165</name>
</gene>
<accession>A0ABX5QGJ6</accession>
<dbReference type="EMBL" id="CP035037">
    <property type="protein sequence ID" value="QAB18069.1"/>
    <property type="molecule type" value="Genomic_DNA"/>
</dbReference>
<organism evidence="5 6">
    <name type="scientific">Leucobacter muris</name>
    <dbReference type="NCBI Taxonomy" id="1935379"/>
    <lineage>
        <taxon>Bacteria</taxon>
        <taxon>Bacillati</taxon>
        <taxon>Actinomycetota</taxon>
        <taxon>Actinomycetes</taxon>
        <taxon>Micrococcales</taxon>
        <taxon>Microbacteriaceae</taxon>
        <taxon>Leucobacter</taxon>
    </lineage>
</organism>
<reference evidence="5 6" key="1">
    <citation type="submission" date="2019-01" db="EMBL/GenBank/DDBJ databases">
        <title>Leucobacter muris sp. nov. isolated from the nose of a laboratory mouse.</title>
        <authorList>
            <person name="Benga L."/>
            <person name="Sproeer C."/>
            <person name="Schumann P."/>
            <person name="Verbarg S."/>
            <person name="Bunk B."/>
            <person name="Engelhardt E."/>
            <person name="Benten P.M."/>
            <person name="Sager M."/>
        </authorList>
    </citation>
    <scope>NUCLEOTIDE SEQUENCE [LARGE SCALE GENOMIC DNA]</scope>
    <source>
        <strain evidence="5 6">DSM 101948</strain>
    </source>
</reference>
<evidence type="ECO:0000313" key="6">
    <source>
        <dbReference type="Proteomes" id="UP000285768"/>
    </source>
</evidence>
<dbReference type="Pfam" id="PF13411">
    <property type="entry name" value="MerR_1"/>
    <property type="match status" value="1"/>
</dbReference>
<evidence type="ECO:0000259" key="4">
    <source>
        <dbReference type="PROSITE" id="PS50937"/>
    </source>
</evidence>
<feature type="compositionally biased region" description="Low complexity" evidence="3">
    <location>
        <begin position="7"/>
        <end position="29"/>
    </location>
</feature>
<dbReference type="SMART" id="SM00422">
    <property type="entry name" value="HTH_MERR"/>
    <property type="match status" value="1"/>
</dbReference>
<name>A0ABX5QGJ6_9MICO</name>
<keyword evidence="1" id="KW-0238">DNA-binding</keyword>